<dbReference type="EMBL" id="OY731401">
    <property type="protein sequence ID" value="CAJ1951281.1"/>
    <property type="molecule type" value="Genomic_DNA"/>
</dbReference>
<accession>A0AA86SV33</accession>
<organism evidence="2 3">
    <name type="scientific">Sphenostylis stenocarpa</name>
    <dbReference type="NCBI Taxonomy" id="92480"/>
    <lineage>
        <taxon>Eukaryota</taxon>
        <taxon>Viridiplantae</taxon>
        <taxon>Streptophyta</taxon>
        <taxon>Embryophyta</taxon>
        <taxon>Tracheophyta</taxon>
        <taxon>Spermatophyta</taxon>
        <taxon>Magnoliopsida</taxon>
        <taxon>eudicotyledons</taxon>
        <taxon>Gunneridae</taxon>
        <taxon>Pentapetalae</taxon>
        <taxon>rosids</taxon>
        <taxon>fabids</taxon>
        <taxon>Fabales</taxon>
        <taxon>Fabaceae</taxon>
        <taxon>Papilionoideae</taxon>
        <taxon>50 kb inversion clade</taxon>
        <taxon>NPAAA clade</taxon>
        <taxon>indigoferoid/millettioid clade</taxon>
        <taxon>Phaseoleae</taxon>
        <taxon>Sphenostylis</taxon>
    </lineage>
</organism>
<sequence length="232" mass="26224">MLDTREGLEQSKTVIGSKPPECVNKCKSCRPCMATLVVPNHQKRKKGFKVSSRGDDDTYYLLSWKCKCAHDANEAQYLIHWVGYEPNKPAYKSAILNPGYGSVILVKLEMKCLQMTLLSVTTANSLKLFLLRTRNPSHAFSFSPHRQFQPLSFPSAVLRRLPPCRAASPGPPLPPSDNDSRHLKAADVGASLSKIQDRIQIFFAVLFWLSLFFWASAWDGRNRPNKGSRFRR</sequence>
<evidence type="ECO:0000313" key="3">
    <source>
        <dbReference type="Proteomes" id="UP001189624"/>
    </source>
</evidence>
<reference evidence="2" key="1">
    <citation type="submission" date="2023-10" db="EMBL/GenBank/DDBJ databases">
        <authorList>
            <person name="Domelevo Entfellner J.-B."/>
        </authorList>
    </citation>
    <scope>NUCLEOTIDE SEQUENCE</scope>
</reference>
<keyword evidence="1" id="KW-0472">Membrane</keyword>
<evidence type="ECO:0000313" key="2">
    <source>
        <dbReference type="EMBL" id="CAJ1951281.1"/>
    </source>
</evidence>
<proteinExistence type="predicted"/>
<name>A0AA86SV33_9FABA</name>
<protein>
    <submittedName>
        <fullName evidence="2">Uncharacterized protein</fullName>
    </submittedName>
</protein>
<dbReference type="Proteomes" id="UP001189624">
    <property type="component" value="Chromosome 4"/>
</dbReference>
<keyword evidence="1" id="KW-1133">Transmembrane helix</keyword>
<keyword evidence="1" id="KW-0812">Transmembrane</keyword>
<dbReference type="PANTHER" id="PTHR37706">
    <property type="entry name" value="TRANSMEMBRANE PROTEIN"/>
    <property type="match status" value="1"/>
</dbReference>
<dbReference type="Gramene" id="rna-AYBTSS11_LOCUS14694">
    <property type="protein sequence ID" value="CAJ1951281.1"/>
    <property type="gene ID" value="gene-AYBTSS11_LOCUS14694"/>
</dbReference>
<dbReference type="PANTHER" id="PTHR37706:SF2">
    <property type="entry name" value="TRANSMEMBRANE PROTEIN"/>
    <property type="match status" value="1"/>
</dbReference>
<evidence type="ECO:0000256" key="1">
    <source>
        <dbReference type="SAM" id="Phobius"/>
    </source>
</evidence>
<feature type="transmembrane region" description="Helical" evidence="1">
    <location>
        <begin position="201"/>
        <end position="220"/>
    </location>
</feature>
<gene>
    <name evidence="2" type="ORF">AYBTSS11_LOCUS14694</name>
</gene>
<keyword evidence="3" id="KW-1185">Reference proteome</keyword>
<dbReference type="AlphaFoldDB" id="A0AA86SV33"/>
<dbReference type="Pfam" id="PF17181">
    <property type="entry name" value="EPF"/>
    <property type="match status" value="1"/>
</dbReference>